<dbReference type="AlphaFoldDB" id="A0AA88E203"/>
<proteinExistence type="predicted"/>
<protein>
    <recommendedName>
        <fullName evidence="4">Retrotransposon gag domain-containing protein</fullName>
    </recommendedName>
</protein>
<feature type="region of interest" description="Disordered" evidence="1">
    <location>
        <begin position="228"/>
        <end position="250"/>
    </location>
</feature>
<organism evidence="2 3">
    <name type="scientific">Ficus carica</name>
    <name type="common">Common fig</name>
    <dbReference type="NCBI Taxonomy" id="3494"/>
    <lineage>
        <taxon>Eukaryota</taxon>
        <taxon>Viridiplantae</taxon>
        <taxon>Streptophyta</taxon>
        <taxon>Embryophyta</taxon>
        <taxon>Tracheophyta</taxon>
        <taxon>Spermatophyta</taxon>
        <taxon>Magnoliopsida</taxon>
        <taxon>eudicotyledons</taxon>
        <taxon>Gunneridae</taxon>
        <taxon>Pentapetalae</taxon>
        <taxon>rosids</taxon>
        <taxon>fabids</taxon>
        <taxon>Rosales</taxon>
        <taxon>Moraceae</taxon>
        <taxon>Ficeae</taxon>
        <taxon>Ficus</taxon>
    </lineage>
</organism>
<comment type="caution">
    <text evidence="2">The sequence shown here is derived from an EMBL/GenBank/DDBJ whole genome shotgun (WGS) entry which is preliminary data.</text>
</comment>
<evidence type="ECO:0000313" key="2">
    <source>
        <dbReference type="EMBL" id="GMN66218.1"/>
    </source>
</evidence>
<dbReference type="PANTHER" id="PTHR33223">
    <property type="entry name" value="CCHC-TYPE DOMAIN-CONTAINING PROTEIN"/>
    <property type="match status" value="1"/>
</dbReference>
<dbReference type="PANTHER" id="PTHR33223:SF10">
    <property type="entry name" value="AMINOTRANSFERASE-LIKE PLANT MOBILE DOMAIN-CONTAINING PROTEIN"/>
    <property type="match status" value="1"/>
</dbReference>
<dbReference type="EMBL" id="BTGU01000301">
    <property type="protein sequence ID" value="GMN66218.1"/>
    <property type="molecule type" value="Genomic_DNA"/>
</dbReference>
<dbReference type="Proteomes" id="UP001187192">
    <property type="component" value="Unassembled WGS sequence"/>
</dbReference>
<name>A0AA88E203_FICCA</name>
<sequence length="419" mass="48201">MMVGGVQRWVMQMTRGVERLDNYNVGKNNRIGWVMQMTRGVERLDNYNVGKNNRIGQAIKDIYCMKSLITEQRLSEVRRHLCTFLNIMKNTLGHREDIVSIEFTDFHYRQLVLEAGPEPQVCCPHPELKFTNYPHVICTRRKPGDGSVRKREVTARVDQRIDQLTQIVGALVNTFQNWVTNNRGNQPQPSNPIDLVGGNGANECQETHTVGIRETAGRRLKISGSRTHTRGFMGSRQMRPVGEPKKGKPQQMEVTIKAHRDVSYLGTEGTLSASEVPLPDKFTAPQFILYEGRIDPDDHLELYIGHMVFHGYPEEIMCRAFRNTLSEAARQWFMKLQPNYIPNWEDWKIAFSNQFLGVVATKEILDKEASMGAMSSMRHDIPFRDDLLQKPAKIYQEFLERAQEFINFKEAKSVTTRLT</sequence>
<evidence type="ECO:0000313" key="3">
    <source>
        <dbReference type="Proteomes" id="UP001187192"/>
    </source>
</evidence>
<gene>
    <name evidence="2" type="ORF">TIFTF001_035276</name>
</gene>
<evidence type="ECO:0008006" key="4">
    <source>
        <dbReference type="Google" id="ProtNLM"/>
    </source>
</evidence>
<accession>A0AA88E203</accession>
<evidence type="ECO:0000256" key="1">
    <source>
        <dbReference type="SAM" id="MobiDB-lite"/>
    </source>
</evidence>
<reference evidence="2" key="1">
    <citation type="submission" date="2023-07" db="EMBL/GenBank/DDBJ databases">
        <title>draft genome sequence of fig (Ficus carica).</title>
        <authorList>
            <person name="Takahashi T."/>
            <person name="Nishimura K."/>
        </authorList>
    </citation>
    <scope>NUCLEOTIDE SEQUENCE</scope>
</reference>
<keyword evidence="3" id="KW-1185">Reference proteome</keyword>